<keyword evidence="1" id="KW-0472">Membrane</keyword>
<reference evidence="2 3" key="1">
    <citation type="submission" date="2019-04" db="EMBL/GenBank/DDBJ databases">
        <title>Microbes associate with the intestines of laboratory mice.</title>
        <authorList>
            <person name="Navarre W."/>
            <person name="Wong E."/>
            <person name="Huang K."/>
            <person name="Tropini C."/>
            <person name="Ng K."/>
            <person name="Yu B."/>
        </authorList>
    </citation>
    <scope>NUCLEOTIDE SEQUENCE [LARGE SCALE GENOMIC DNA]</scope>
    <source>
        <strain evidence="2 3">NM62_B4-13</strain>
    </source>
</reference>
<dbReference type="PROSITE" id="PS51257">
    <property type="entry name" value="PROKAR_LIPOPROTEIN"/>
    <property type="match status" value="1"/>
</dbReference>
<sequence>MRDGVHRRLYALQCGLLGLPTVVACGVAGVQGLRHVDVHRGFLLAGNEGGLLLLWGGAGLLGLLAWLWLSARYLRRGRDGLRRAGTLPWAGLAMGALAAGGLLLVLLYAGAVGRWQVLGYLVFGPLLLVPSAHLVWLRRSEGPS</sequence>
<dbReference type="AlphaFoldDB" id="A0A4S2D477"/>
<protein>
    <recommendedName>
        <fullName evidence="4">Transmembrane protein</fullName>
    </recommendedName>
</protein>
<accession>A0A4S2D477</accession>
<dbReference type="RefSeq" id="WP_017356147.1">
    <property type="nucleotide sequence ID" value="NZ_SRYW01000003.1"/>
</dbReference>
<feature type="transmembrane region" description="Helical" evidence="1">
    <location>
        <begin position="50"/>
        <end position="69"/>
    </location>
</feature>
<proteinExistence type="predicted"/>
<dbReference type="Proteomes" id="UP000306631">
    <property type="component" value="Unassembled WGS sequence"/>
</dbReference>
<evidence type="ECO:0000313" key="3">
    <source>
        <dbReference type="Proteomes" id="UP000306631"/>
    </source>
</evidence>
<evidence type="ECO:0000256" key="1">
    <source>
        <dbReference type="SAM" id="Phobius"/>
    </source>
</evidence>
<keyword evidence="1" id="KW-0812">Transmembrane</keyword>
<feature type="transmembrane region" description="Helical" evidence="1">
    <location>
        <begin position="9"/>
        <end position="30"/>
    </location>
</feature>
<evidence type="ECO:0000313" key="2">
    <source>
        <dbReference type="EMBL" id="TGY35925.1"/>
    </source>
</evidence>
<feature type="transmembrane region" description="Helical" evidence="1">
    <location>
        <begin position="117"/>
        <end position="137"/>
    </location>
</feature>
<comment type="caution">
    <text evidence="2">The sequence shown here is derived from an EMBL/GenBank/DDBJ whole genome shotgun (WGS) entry which is preliminary data.</text>
</comment>
<keyword evidence="1" id="KW-1133">Transmembrane helix</keyword>
<evidence type="ECO:0008006" key="4">
    <source>
        <dbReference type="Google" id="ProtNLM"/>
    </source>
</evidence>
<name>A0A4S2D477_STEMA</name>
<dbReference type="EMBL" id="SRYW01000003">
    <property type="protein sequence ID" value="TGY35925.1"/>
    <property type="molecule type" value="Genomic_DNA"/>
</dbReference>
<organism evidence="2 3">
    <name type="scientific">Stenotrophomonas maltophilia</name>
    <name type="common">Pseudomonas maltophilia</name>
    <name type="synonym">Xanthomonas maltophilia</name>
    <dbReference type="NCBI Taxonomy" id="40324"/>
    <lineage>
        <taxon>Bacteria</taxon>
        <taxon>Pseudomonadati</taxon>
        <taxon>Pseudomonadota</taxon>
        <taxon>Gammaproteobacteria</taxon>
        <taxon>Lysobacterales</taxon>
        <taxon>Lysobacteraceae</taxon>
        <taxon>Stenotrophomonas</taxon>
        <taxon>Stenotrophomonas maltophilia group</taxon>
    </lineage>
</organism>
<gene>
    <name evidence="2" type="ORF">E5352_04760</name>
</gene>
<feature type="transmembrane region" description="Helical" evidence="1">
    <location>
        <begin position="89"/>
        <end position="111"/>
    </location>
</feature>